<feature type="region of interest" description="Disordered" evidence="12">
    <location>
        <begin position="906"/>
        <end position="948"/>
    </location>
</feature>
<dbReference type="FunFam" id="3.30.110.60:FF:000003">
    <property type="entry name" value="CRM-domain containing factor CFM3B, chloroplastic"/>
    <property type="match status" value="1"/>
</dbReference>
<dbReference type="SMART" id="SM01103">
    <property type="entry name" value="CRS1_YhbY"/>
    <property type="match status" value="4"/>
</dbReference>
<evidence type="ECO:0000313" key="15">
    <source>
        <dbReference type="Proteomes" id="UP001280121"/>
    </source>
</evidence>
<keyword evidence="8" id="KW-0508">mRNA splicing</keyword>
<keyword evidence="4" id="KW-0507">mRNA processing</keyword>
<feature type="coiled-coil region" evidence="11">
    <location>
        <begin position="778"/>
        <end position="805"/>
    </location>
</feature>
<dbReference type="PANTHER" id="PTHR31846:SF20">
    <property type="entry name" value="CRM-DOMAIN CONTAINING FACTOR CFM2, CHLOROPLASTIC"/>
    <property type="match status" value="1"/>
</dbReference>
<feature type="region of interest" description="Disordered" evidence="12">
    <location>
        <begin position="84"/>
        <end position="112"/>
    </location>
</feature>
<keyword evidence="15" id="KW-1185">Reference proteome</keyword>
<feature type="compositionally biased region" description="Basic and acidic residues" evidence="12">
    <location>
        <begin position="1080"/>
        <end position="1095"/>
    </location>
</feature>
<dbReference type="InterPro" id="IPR035920">
    <property type="entry name" value="YhbY-like_sf"/>
</dbReference>
<name>A0AAD9U558_9ROSI</name>
<evidence type="ECO:0000313" key="14">
    <source>
        <dbReference type="EMBL" id="KAK2647539.1"/>
    </source>
</evidence>
<keyword evidence="9" id="KW-0687">Ribonucleoprotein</keyword>
<evidence type="ECO:0000256" key="12">
    <source>
        <dbReference type="SAM" id="MobiDB-lite"/>
    </source>
</evidence>
<keyword evidence="5" id="KW-0677">Repeat</keyword>
<dbReference type="PANTHER" id="PTHR31846">
    <property type="entry name" value="CRS1 / YHBY (CRM) DOMAIN-CONTAINING PROTEIN"/>
    <property type="match status" value="1"/>
</dbReference>
<comment type="subcellular location">
    <subcellularLocation>
        <location evidence="1">Plastid</location>
        <location evidence="1">Chloroplast</location>
    </subcellularLocation>
</comment>
<evidence type="ECO:0000256" key="5">
    <source>
        <dbReference type="ARBA" id="ARBA00022737"/>
    </source>
</evidence>
<dbReference type="GO" id="GO:0009507">
    <property type="term" value="C:chloroplast"/>
    <property type="evidence" value="ECO:0007669"/>
    <property type="project" value="UniProtKB-SubCell"/>
</dbReference>
<dbReference type="GO" id="GO:0003729">
    <property type="term" value="F:mRNA binding"/>
    <property type="evidence" value="ECO:0007669"/>
    <property type="project" value="InterPro"/>
</dbReference>
<dbReference type="GO" id="GO:0006397">
    <property type="term" value="P:mRNA processing"/>
    <property type="evidence" value="ECO:0007669"/>
    <property type="project" value="UniProtKB-KW"/>
</dbReference>
<dbReference type="Gene3D" id="3.30.110.60">
    <property type="entry name" value="YhbY-like"/>
    <property type="match status" value="4"/>
</dbReference>
<keyword evidence="2" id="KW-0150">Chloroplast</keyword>
<keyword evidence="6 10" id="KW-0694">RNA-binding</keyword>
<sequence>MLLSLYFHNPILPPKSLRNPSSTFLTSHKTLTLQSHSKSSKFLIQCSTPQAPRTNNHSQTQTRNQNRNFPKSPIQRIADKLRSLGIVEEKTRDKTLKSGPQTETGNKTSAGEIFIPLPDKIPKYRVGHTIDTSWSTPENPIPEPGSGSAIVRYNEIRNEVKKQEALERKTKEKKEALVPTLAELKLSQEELRRLRTLGIELRKKLKVGKAGITEGIVNGIHERWRNVEVVKIVCEDLCRLNMKRTHDLLEMKTGGLVVWRSGSKIILYRGPNYKYPYFLSDQSSLHDASPDGLPHADNGELDKLNGHFSGLDGVKPPVPSPTNQRAQPALIRGVGSPDKVRFQQPGEAELAEEADLLLDGLGPRFTDWWGYDPQPVDADLLPAIVPGYRRPFRLLPYGVHPKLTNDEMTTLRRLGRPLPCHFALSEHNLFFLKLSRNRKLQGLADAIVKLWEKCEIAKIAVKRGVQNTNSELMAEELKWLTGGTLLARDREFIVLYRGKDFLPSAVSSAIEERRKHVIFSEKQRIEFDRSNKAAGELKLEKRRIEFNTSSEASEELKLERRRIEFNTSSEAAEELKLGSIQSTSGDIIESKSDDKFGGANDQKSFLQSEQKKLGSSEEAIRRTNIKLYLALEKKAKAEKLLAELEKADIPQQPELDKEGITEEERYMLRKVGLRMKAFLLMGRRGIFDGTVENMHLHWKYRELVKVISKQKSMEAARQEAQILETESGGILVAVERVSKGYAIIVYRGKNYERPACLRPKTLLTKRQAMKRSLEAQRRQSLKLHVLELAKNIDKLKLQLAKDEEAKTMKSVEESILPLVKEDMGNMESAKCVTSDSELESGQSSHSVMPTSSEVNAEVREEHGADSASTESNEHPLDATIDSPQVIKRDNSVDLSTYNETKITNSEIVSSSESVSKETQQKERDYSAVSAENCPSSDEPIVSSAETAKNGSEPVPIVIEKGLNEMASRPVNLSNRDRLLLRKQALRMRKRPVLAVGRSNIVTGVAKTIKSHFEKHPLAIVSVKGRAKGTSVQEVVSKLQEATGAALVSREPSKVILYRGWGAEEDYVHSGEKNKRSKTSVRREVTRGKTSVRREVAPPPAVSPELLAAIRHECGLQGHQEQETTS</sequence>
<feature type="domain" description="CRM" evidence="13">
    <location>
        <begin position="970"/>
        <end position="1069"/>
    </location>
</feature>
<accession>A0AAD9U558</accession>
<protein>
    <recommendedName>
        <fullName evidence="13">CRM domain-containing protein</fullName>
    </recommendedName>
</protein>
<dbReference type="GO" id="GO:0000373">
    <property type="term" value="P:Group II intron splicing"/>
    <property type="evidence" value="ECO:0007669"/>
    <property type="project" value="UniProtKB-ARBA"/>
</dbReference>
<organism evidence="14 15">
    <name type="scientific">Dipteronia dyeriana</name>
    <dbReference type="NCBI Taxonomy" id="168575"/>
    <lineage>
        <taxon>Eukaryota</taxon>
        <taxon>Viridiplantae</taxon>
        <taxon>Streptophyta</taxon>
        <taxon>Embryophyta</taxon>
        <taxon>Tracheophyta</taxon>
        <taxon>Spermatophyta</taxon>
        <taxon>Magnoliopsida</taxon>
        <taxon>eudicotyledons</taxon>
        <taxon>Gunneridae</taxon>
        <taxon>Pentapetalae</taxon>
        <taxon>rosids</taxon>
        <taxon>malvids</taxon>
        <taxon>Sapindales</taxon>
        <taxon>Sapindaceae</taxon>
        <taxon>Hippocastanoideae</taxon>
        <taxon>Acereae</taxon>
        <taxon>Dipteronia</taxon>
    </lineage>
</organism>
<evidence type="ECO:0000256" key="4">
    <source>
        <dbReference type="ARBA" id="ARBA00022664"/>
    </source>
</evidence>
<evidence type="ECO:0000256" key="1">
    <source>
        <dbReference type="ARBA" id="ARBA00004229"/>
    </source>
</evidence>
<dbReference type="PROSITE" id="PS51295">
    <property type="entry name" value="CRM"/>
    <property type="match status" value="4"/>
</dbReference>
<evidence type="ECO:0000256" key="3">
    <source>
        <dbReference type="ARBA" id="ARBA00022640"/>
    </source>
</evidence>
<evidence type="ECO:0000256" key="7">
    <source>
        <dbReference type="ARBA" id="ARBA00022946"/>
    </source>
</evidence>
<dbReference type="SUPFAM" id="SSF75471">
    <property type="entry name" value="YhbY-like"/>
    <property type="match status" value="4"/>
</dbReference>
<evidence type="ECO:0000256" key="6">
    <source>
        <dbReference type="ARBA" id="ARBA00022884"/>
    </source>
</evidence>
<feature type="compositionally biased region" description="Polar residues" evidence="12">
    <location>
        <begin position="48"/>
        <end position="69"/>
    </location>
</feature>
<dbReference type="GO" id="GO:1990904">
    <property type="term" value="C:ribonucleoprotein complex"/>
    <property type="evidence" value="ECO:0007669"/>
    <property type="project" value="UniProtKB-KW"/>
</dbReference>
<keyword evidence="3" id="KW-0934">Plastid</keyword>
<feature type="compositionally biased region" description="Polar residues" evidence="12">
    <location>
        <begin position="831"/>
        <end position="854"/>
    </location>
</feature>
<keyword evidence="11" id="KW-0175">Coiled coil</keyword>
<dbReference type="EMBL" id="JANJYI010000005">
    <property type="protein sequence ID" value="KAK2647539.1"/>
    <property type="molecule type" value="Genomic_DNA"/>
</dbReference>
<feature type="compositionally biased region" description="Basic and acidic residues" evidence="12">
    <location>
        <begin position="84"/>
        <end position="96"/>
    </location>
</feature>
<dbReference type="FunFam" id="3.30.110.60:FF:000002">
    <property type="entry name" value="CRS2-associated factor 1, chloroplastic"/>
    <property type="match status" value="2"/>
</dbReference>
<keyword evidence="7" id="KW-0809">Transit peptide</keyword>
<dbReference type="InterPro" id="IPR045278">
    <property type="entry name" value="CRS1/CFM2/CFM3"/>
</dbReference>
<evidence type="ECO:0000256" key="9">
    <source>
        <dbReference type="ARBA" id="ARBA00023274"/>
    </source>
</evidence>
<proteinExistence type="predicted"/>
<dbReference type="InterPro" id="IPR001890">
    <property type="entry name" value="RNA-binding_CRM"/>
</dbReference>
<dbReference type="AlphaFoldDB" id="A0AAD9U558"/>
<dbReference type="Proteomes" id="UP001280121">
    <property type="component" value="Unassembled WGS sequence"/>
</dbReference>
<comment type="caution">
    <text evidence="14">The sequence shown here is derived from an EMBL/GenBank/DDBJ whole genome shotgun (WGS) entry which is preliminary data.</text>
</comment>
<feature type="compositionally biased region" description="Basic and acidic residues" evidence="12">
    <location>
        <begin position="914"/>
        <end position="925"/>
    </location>
</feature>
<feature type="domain" description="CRM" evidence="13">
    <location>
        <begin position="658"/>
        <end position="758"/>
    </location>
</feature>
<evidence type="ECO:0000256" key="8">
    <source>
        <dbReference type="ARBA" id="ARBA00023187"/>
    </source>
</evidence>
<evidence type="ECO:0000256" key="2">
    <source>
        <dbReference type="ARBA" id="ARBA00022528"/>
    </source>
</evidence>
<evidence type="ECO:0000259" key="13">
    <source>
        <dbReference type="PROSITE" id="PS51295"/>
    </source>
</evidence>
<evidence type="ECO:0000256" key="11">
    <source>
        <dbReference type="SAM" id="Coils"/>
    </source>
</evidence>
<evidence type="ECO:0000256" key="10">
    <source>
        <dbReference type="PROSITE-ProRule" id="PRU00626"/>
    </source>
</evidence>
<gene>
    <name evidence="14" type="ORF">Ddye_015028</name>
</gene>
<feature type="domain" description="CRM" evidence="13">
    <location>
        <begin position="401"/>
        <end position="508"/>
    </location>
</feature>
<reference evidence="14" key="1">
    <citation type="journal article" date="2023" name="Plant J.">
        <title>Genome sequences and population genomics provide insights into the demographic history, inbreeding, and mutation load of two 'living fossil' tree species of Dipteronia.</title>
        <authorList>
            <person name="Feng Y."/>
            <person name="Comes H.P."/>
            <person name="Chen J."/>
            <person name="Zhu S."/>
            <person name="Lu R."/>
            <person name="Zhang X."/>
            <person name="Li P."/>
            <person name="Qiu J."/>
            <person name="Olsen K.M."/>
            <person name="Qiu Y."/>
        </authorList>
    </citation>
    <scope>NUCLEOTIDE SEQUENCE</scope>
    <source>
        <strain evidence="14">KIB01</strain>
    </source>
</reference>
<feature type="region of interest" description="Disordered" evidence="12">
    <location>
        <begin position="826"/>
        <end position="880"/>
    </location>
</feature>
<feature type="domain" description="CRM" evidence="13">
    <location>
        <begin position="184"/>
        <end position="280"/>
    </location>
</feature>
<feature type="region of interest" description="Disordered" evidence="12">
    <location>
        <begin position="1068"/>
        <end position="1108"/>
    </location>
</feature>
<feature type="region of interest" description="Disordered" evidence="12">
    <location>
        <begin position="48"/>
        <end position="72"/>
    </location>
</feature>
<dbReference type="Pfam" id="PF01985">
    <property type="entry name" value="CRS1_YhbY"/>
    <property type="match status" value="4"/>
</dbReference>
<feature type="compositionally biased region" description="Polar residues" evidence="12">
    <location>
        <begin position="98"/>
        <end position="109"/>
    </location>
</feature>